<evidence type="ECO:0000313" key="2">
    <source>
        <dbReference type="EMBL" id="GIJ54107.1"/>
    </source>
</evidence>
<accession>A0A8J3Z0C5</accession>
<proteinExistence type="predicted"/>
<sequence>MWNKPPPPAGAVTESRGQPAPANLSDDTFFETWTSGEDRRLADLPRITQVERADGR</sequence>
<reference evidence="2" key="1">
    <citation type="submission" date="2021-01" db="EMBL/GenBank/DDBJ databases">
        <title>Whole genome shotgun sequence of Virgisporangium aurantiacum NBRC 16421.</title>
        <authorList>
            <person name="Komaki H."/>
            <person name="Tamura T."/>
        </authorList>
    </citation>
    <scope>NUCLEOTIDE SEQUENCE</scope>
    <source>
        <strain evidence="2">NBRC 16421</strain>
    </source>
</reference>
<protein>
    <submittedName>
        <fullName evidence="2">Uncharacterized protein</fullName>
    </submittedName>
</protein>
<gene>
    <name evidence="2" type="ORF">Vau01_016230</name>
</gene>
<feature type="region of interest" description="Disordered" evidence="1">
    <location>
        <begin position="1"/>
        <end position="28"/>
    </location>
</feature>
<dbReference type="EMBL" id="BOPG01000011">
    <property type="protein sequence ID" value="GIJ54107.1"/>
    <property type="molecule type" value="Genomic_DNA"/>
</dbReference>
<dbReference type="Proteomes" id="UP000612585">
    <property type="component" value="Unassembled WGS sequence"/>
</dbReference>
<evidence type="ECO:0000313" key="3">
    <source>
        <dbReference type="Proteomes" id="UP000612585"/>
    </source>
</evidence>
<dbReference type="AlphaFoldDB" id="A0A8J3Z0C5"/>
<organism evidence="2 3">
    <name type="scientific">Virgisporangium aurantiacum</name>
    <dbReference type="NCBI Taxonomy" id="175570"/>
    <lineage>
        <taxon>Bacteria</taxon>
        <taxon>Bacillati</taxon>
        <taxon>Actinomycetota</taxon>
        <taxon>Actinomycetes</taxon>
        <taxon>Micromonosporales</taxon>
        <taxon>Micromonosporaceae</taxon>
        <taxon>Virgisporangium</taxon>
    </lineage>
</organism>
<keyword evidence="3" id="KW-1185">Reference proteome</keyword>
<evidence type="ECO:0000256" key="1">
    <source>
        <dbReference type="SAM" id="MobiDB-lite"/>
    </source>
</evidence>
<comment type="caution">
    <text evidence="2">The sequence shown here is derived from an EMBL/GenBank/DDBJ whole genome shotgun (WGS) entry which is preliminary data.</text>
</comment>
<name>A0A8J3Z0C5_9ACTN</name>